<reference evidence="6 8" key="1">
    <citation type="submission" date="2018-06" db="EMBL/GenBank/DDBJ databases">
        <authorList>
            <consortium name="Pathogen Informatics"/>
            <person name="Doyle S."/>
        </authorList>
    </citation>
    <scope>NUCLEOTIDE SEQUENCE [LARGE SCALE GENOMIC DNA]</scope>
    <source>
        <strain evidence="6 8">NCTC11188</strain>
    </source>
</reference>
<name>A0A379AYX7_AVIGA</name>
<evidence type="ECO:0000313" key="9">
    <source>
        <dbReference type="Proteomes" id="UP000294683"/>
    </source>
</evidence>
<evidence type="ECO:0000256" key="2">
    <source>
        <dbReference type="ARBA" id="ARBA00022692"/>
    </source>
</evidence>
<dbReference type="EMBL" id="SNXJ01000001">
    <property type="protein sequence ID" value="TDP30442.1"/>
    <property type="molecule type" value="Genomic_DNA"/>
</dbReference>
<feature type="transmembrane region" description="Helical" evidence="5">
    <location>
        <begin position="88"/>
        <end position="114"/>
    </location>
</feature>
<dbReference type="RefSeq" id="WP_103853372.1">
    <property type="nucleotide sequence ID" value="NZ_JBLOCT010000004.1"/>
</dbReference>
<keyword evidence="2 5" id="KW-0812">Transmembrane</keyword>
<organism evidence="6 8">
    <name type="scientific">Avibacterium gallinarum</name>
    <name type="common">Pasteurella gallinarum</name>
    <dbReference type="NCBI Taxonomy" id="755"/>
    <lineage>
        <taxon>Bacteria</taxon>
        <taxon>Pseudomonadati</taxon>
        <taxon>Pseudomonadota</taxon>
        <taxon>Gammaproteobacteria</taxon>
        <taxon>Pasteurellales</taxon>
        <taxon>Pasteurellaceae</taxon>
        <taxon>Avibacterium</taxon>
    </lineage>
</organism>
<keyword evidence="9" id="KW-1185">Reference proteome</keyword>
<evidence type="ECO:0000256" key="1">
    <source>
        <dbReference type="ARBA" id="ARBA00004127"/>
    </source>
</evidence>
<reference evidence="7 9" key="2">
    <citation type="submission" date="2019-03" db="EMBL/GenBank/DDBJ databases">
        <title>Genomic Encyclopedia of Type Strains, Phase IV (KMG-IV): sequencing the most valuable type-strain genomes for metagenomic binning, comparative biology and taxonomic classification.</title>
        <authorList>
            <person name="Goeker M."/>
        </authorList>
    </citation>
    <scope>NUCLEOTIDE SEQUENCE [LARGE SCALE GENOMIC DNA]</scope>
    <source>
        <strain evidence="7 9">DSM 17481</strain>
    </source>
</reference>
<dbReference type="EMBL" id="UGSQ01000003">
    <property type="protein sequence ID" value="SUB26942.1"/>
    <property type="molecule type" value="Genomic_DNA"/>
</dbReference>
<dbReference type="Gene3D" id="1.20.120.1630">
    <property type="match status" value="1"/>
</dbReference>
<comment type="subcellular location">
    <subcellularLocation>
        <location evidence="1">Endomembrane system</location>
        <topology evidence="1">Multi-pass membrane protein</topology>
    </subcellularLocation>
</comment>
<evidence type="ECO:0000256" key="4">
    <source>
        <dbReference type="ARBA" id="ARBA00023136"/>
    </source>
</evidence>
<proteinExistence type="predicted"/>
<dbReference type="GO" id="GO:0012505">
    <property type="term" value="C:endomembrane system"/>
    <property type="evidence" value="ECO:0007669"/>
    <property type="project" value="UniProtKB-SubCell"/>
</dbReference>
<dbReference type="GO" id="GO:0008168">
    <property type="term" value="F:methyltransferase activity"/>
    <property type="evidence" value="ECO:0007669"/>
    <property type="project" value="UniProtKB-KW"/>
</dbReference>
<accession>A0A379AYX7</accession>
<evidence type="ECO:0000313" key="8">
    <source>
        <dbReference type="Proteomes" id="UP000255113"/>
    </source>
</evidence>
<evidence type="ECO:0000313" key="7">
    <source>
        <dbReference type="EMBL" id="TDP30442.1"/>
    </source>
</evidence>
<dbReference type="Proteomes" id="UP000294683">
    <property type="component" value="Unassembled WGS sequence"/>
</dbReference>
<keyword evidence="4 5" id="KW-0472">Membrane</keyword>
<dbReference type="InterPro" id="IPR007318">
    <property type="entry name" value="Phopholipid_MeTrfase"/>
</dbReference>
<feature type="transmembrane region" description="Helical" evidence="5">
    <location>
        <begin position="6"/>
        <end position="22"/>
    </location>
</feature>
<dbReference type="PROSITE" id="PS51257">
    <property type="entry name" value="PROKAR_LIPOPROTEIN"/>
    <property type="match status" value="1"/>
</dbReference>
<evidence type="ECO:0000256" key="3">
    <source>
        <dbReference type="ARBA" id="ARBA00022989"/>
    </source>
</evidence>
<dbReference type="Proteomes" id="UP000255113">
    <property type="component" value="Unassembled WGS sequence"/>
</dbReference>
<dbReference type="PANTHER" id="PTHR12714:SF24">
    <property type="entry name" value="SLR1182 PROTEIN"/>
    <property type="match status" value="1"/>
</dbReference>
<evidence type="ECO:0000313" key="6">
    <source>
        <dbReference type="EMBL" id="SUB26942.1"/>
    </source>
</evidence>
<keyword evidence="6" id="KW-0808">Transferase</keyword>
<evidence type="ECO:0000256" key="5">
    <source>
        <dbReference type="SAM" id="Phobius"/>
    </source>
</evidence>
<dbReference type="PANTHER" id="PTHR12714">
    <property type="entry name" value="PROTEIN-S ISOPRENYLCYSTEINE O-METHYLTRANSFERASE"/>
    <property type="match status" value="1"/>
</dbReference>
<dbReference type="Pfam" id="PF04191">
    <property type="entry name" value="PEMT"/>
    <property type="match status" value="1"/>
</dbReference>
<keyword evidence="6" id="KW-0489">Methyltransferase</keyword>
<dbReference type="AlphaFoldDB" id="A0A379AYX7"/>
<feature type="transmembrane region" description="Helical" evidence="5">
    <location>
        <begin position="34"/>
        <end position="53"/>
    </location>
</feature>
<sequence length="146" mass="16772">MEKIILPPPLVFLACAGGMYLLPPFGLFHLSTLLILPILLLASLIAICSLWQFHQAKTTISPLAVEKTSQLITTGIYGFSRNPMYLSLWLILLSWFLWLGNGLTILGLIFFVLIMNQFQIKQEEQVLLRLFGKAYQQYCQQVRRWI</sequence>
<dbReference type="GO" id="GO:0032259">
    <property type="term" value="P:methylation"/>
    <property type="evidence" value="ECO:0007669"/>
    <property type="project" value="UniProtKB-KW"/>
</dbReference>
<keyword evidence="3 5" id="KW-1133">Transmembrane helix</keyword>
<protein>
    <submittedName>
        <fullName evidence="6">Isoprenylcysteine carboxyl methyltransferase family protein</fullName>
    </submittedName>
    <submittedName>
        <fullName evidence="7">Protein-S-isoprenylcysteine O-methyltransferase Ste14</fullName>
    </submittedName>
</protein>
<gene>
    <name evidence="7" type="ORF">EV689_101478</name>
    <name evidence="6" type="ORF">NCTC11188_01308</name>
</gene>